<proteinExistence type="predicted"/>
<accession>A0ABV6MBW6</accession>
<reference evidence="1 2" key="1">
    <citation type="submission" date="2024-09" db="EMBL/GenBank/DDBJ databases">
        <authorList>
            <person name="Sun Q."/>
            <person name="Mori K."/>
        </authorList>
    </citation>
    <scope>NUCLEOTIDE SEQUENCE [LARGE SCALE GENOMIC DNA]</scope>
    <source>
        <strain evidence="1 2">TBRC 3947</strain>
    </source>
</reference>
<name>A0ABV6MBW6_9ACTN</name>
<evidence type="ECO:0008006" key="3">
    <source>
        <dbReference type="Google" id="ProtNLM"/>
    </source>
</evidence>
<evidence type="ECO:0000313" key="1">
    <source>
        <dbReference type="EMBL" id="MFC0532227.1"/>
    </source>
</evidence>
<keyword evidence="2" id="KW-1185">Reference proteome</keyword>
<evidence type="ECO:0000313" key="2">
    <source>
        <dbReference type="Proteomes" id="UP001589867"/>
    </source>
</evidence>
<gene>
    <name evidence="1" type="ORF">ACFFIA_31715</name>
</gene>
<sequence>MRLDDAAVIGTEALVRWRHPELGVRTAGPAATPRRAGTSATRCRPELMPLQGGQ</sequence>
<comment type="caution">
    <text evidence="1">The sequence shown here is derived from an EMBL/GenBank/DDBJ whole genome shotgun (WGS) entry which is preliminary data.</text>
</comment>
<dbReference type="RefSeq" id="WP_377257885.1">
    <property type="nucleotide sequence ID" value="NZ_JBHLUH010000068.1"/>
</dbReference>
<organism evidence="1 2">
    <name type="scientific">Phytohabitans kaempferiae</name>
    <dbReference type="NCBI Taxonomy" id="1620943"/>
    <lineage>
        <taxon>Bacteria</taxon>
        <taxon>Bacillati</taxon>
        <taxon>Actinomycetota</taxon>
        <taxon>Actinomycetes</taxon>
        <taxon>Micromonosporales</taxon>
        <taxon>Micromonosporaceae</taxon>
    </lineage>
</organism>
<dbReference type="EMBL" id="JBHLUH010000068">
    <property type="protein sequence ID" value="MFC0532227.1"/>
    <property type="molecule type" value="Genomic_DNA"/>
</dbReference>
<dbReference type="Proteomes" id="UP001589867">
    <property type="component" value="Unassembled WGS sequence"/>
</dbReference>
<protein>
    <recommendedName>
        <fullName evidence="3">EAL domain-containing protein</fullName>
    </recommendedName>
</protein>